<organism evidence="2 3">
    <name type="scientific">Paracoccus sanguinis</name>
    <dbReference type="NCBI Taxonomy" id="1545044"/>
    <lineage>
        <taxon>Bacteria</taxon>
        <taxon>Pseudomonadati</taxon>
        <taxon>Pseudomonadota</taxon>
        <taxon>Alphaproteobacteria</taxon>
        <taxon>Rhodobacterales</taxon>
        <taxon>Paracoccaceae</taxon>
        <taxon>Paracoccus</taxon>
    </lineage>
</organism>
<feature type="region of interest" description="Disordered" evidence="1">
    <location>
        <begin position="44"/>
        <end position="63"/>
    </location>
</feature>
<gene>
    <name evidence="2" type="ORF">IX56_05750</name>
</gene>
<evidence type="ECO:0008006" key="4">
    <source>
        <dbReference type="Google" id="ProtNLM"/>
    </source>
</evidence>
<dbReference type="EMBL" id="JRKQ01000018">
    <property type="protein sequence ID" value="KGJ22851.1"/>
    <property type="molecule type" value="Genomic_DNA"/>
</dbReference>
<accession>A0A099G5J0</accession>
<evidence type="ECO:0000313" key="2">
    <source>
        <dbReference type="EMBL" id="KGJ22851.1"/>
    </source>
</evidence>
<comment type="caution">
    <text evidence="2">The sequence shown here is derived from an EMBL/GenBank/DDBJ whole genome shotgun (WGS) entry which is preliminary data.</text>
</comment>
<evidence type="ECO:0000256" key="1">
    <source>
        <dbReference type="SAM" id="MobiDB-lite"/>
    </source>
</evidence>
<dbReference type="Proteomes" id="UP000029858">
    <property type="component" value="Unassembled WGS sequence"/>
</dbReference>
<reference evidence="2 3" key="2">
    <citation type="submission" date="2014-10" db="EMBL/GenBank/DDBJ databases">
        <title>Paracoccus sanguinis sp. nov., isolated from clinical specimens of New York State patients.</title>
        <authorList>
            <person name="Mingle L.A."/>
            <person name="Cole J.A."/>
            <person name="Lapierre P."/>
            <person name="Musser K.A."/>
        </authorList>
    </citation>
    <scope>NUCLEOTIDE SEQUENCE [LARGE SCALE GENOMIC DNA]</scope>
    <source>
        <strain evidence="2 3">5503</strain>
    </source>
</reference>
<accession>A0A099GFM4</accession>
<protein>
    <recommendedName>
        <fullName evidence="4">DUF2946 domain-containing protein</fullName>
    </recommendedName>
</protein>
<reference evidence="2 3" key="1">
    <citation type="submission" date="2014-09" db="EMBL/GenBank/DDBJ databases">
        <authorList>
            <person name="McGinnis J.M."/>
            <person name="Wolfgang W.J."/>
        </authorList>
    </citation>
    <scope>NUCLEOTIDE SEQUENCE [LARGE SCALE GENOMIC DNA]</scope>
    <source>
        <strain evidence="2 3">5503</strain>
    </source>
</reference>
<evidence type="ECO:0000313" key="3">
    <source>
        <dbReference type="Proteomes" id="UP000029858"/>
    </source>
</evidence>
<dbReference type="AlphaFoldDB" id="A0A099GFM4"/>
<proteinExistence type="predicted"/>
<dbReference type="RefSeq" id="WP_036700223.1">
    <property type="nucleotide sequence ID" value="NZ_FNNA01000003.1"/>
</dbReference>
<sequence length="136" mass="14343">MSGRFRVAFAARCGRLRQFAIGILLLAISSLVLQGVAHASPTGHALHREQSAATASHCGQHHLPGDHGAETSAGCESDDGGQMLADCCQTCLIAAVPVGPLTFGPSVNGELFRVMHRDPWERSPEGILRPPRLIAA</sequence>
<name>A0A099GFM4_9RHOB</name>
<dbReference type="OrthoDB" id="7770804at2"/>
<accession>A0A099GJD9</accession>